<comment type="similarity">
    <text evidence="1">Belongs to the peptidase M20A family.</text>
</comment>
<gene>
    <name evidence="6" type="ORF">NLI96_g289</name>
</gene>
<dbReference type="InterPro" id="IPR011650">
    <property type="entry name" value="Peptidase_M20_dimer"/>
</dbReference>
<keyword evidence="4" id="KW-0378">Hydrolase</keyword>
<dbReference type="GO" id="GO:0006508">
    <property type="term" value="P:proteolysis"/>
    <property type="evidence" value="ECO:0007669"/>
    <property type="project" value="UniProtKB-KW"/>
</dbReference>
<evidence type="ECO:0000313" key="6">
    <source>
        <dbReference type="EMBL" id="KAJ3492028.1"/>
    </source>
</evidence>
<keyword evidence="2" id="KW-0645">Protease</keyword>
<dbReference type="Gene3D" id="3.30.70.360">
    <property type="match status" value="1"/>
</dbReference>
<keyword evidence="3" id="KW-0479">Metal-binding</keyword>
<dbReference type="InterPro" id="IPR002933">
    <property type="entry name" value="Peptidase_M20"/>
</dbReference>
<organism evidence="6 7">
    <name type="scientific">Meripilus lineatus</name>
    <dbReference type="NCBI Taxonomy" id="2056292"/>
    <lineage>
        <taxon>Eukaryota</taxon>
        <taxon>Fungi</taxon>
        <taxon>Dikarya</taxon>
        <taxon>Basidiomycota</taxon>
        <taxon>Agaricomycotina</taxon>
        <taxon>Agaricomycetes</taxon>
        <taxon>Polyporales</taxon>
        <taxon>Meripilaceae</taxon>
        <taxon>Meripilus</taxon>
    </lineage>
</organism>
<dbReference type="GO" id="GO:0008233">
    <property type="term" value="F:peptidase activity"/>
    <property type="evidence" value="ECO:0007669"/>
    <property type="project" value="UniProtKB-KW"/>
</dbReference>
<comment type="caution">
    <text evidence="6">The sequence shown here is derived from an EMBL/GenBank/DDBJ whole genome shotgun (WGS) entry which is preliminary data.</text>
</comment>
<dbReference type="PANTHER" id="PTHR43270">
    <property type="entry name" value="BETA-ALA-HIS DIPEPTIDASE"/>
    <property type="match status" value="1"/>
</dbReference>
<dbReference type="CDD" id="cd05676">
    <property type="entry name" value="M20_dipept_like_CNDP"/>
    <property type="match status" value="1"/>
</dbReference>
<dbReference type="PROSITE" id="PS00759">
    <property type="entry name" value="ARGE_DAPE_CPG2_2"/>
    <property type="match status" value="1"/>
</dbReference>
<accession>A0AAD5VCL1</accession>
<evidence type="ECO:0000256" key="2">
    <source>
        <dbReference type="ARBA" id="ARBA00022670"/>
    </source>
</evidence>
<evidence type="ECO:0000259" key="5">
    <source>
        <dbReference type="Pfam" id="PF07687"/>
    </source>
</evidence>
<protein>
    <recommendedName>
        <fullName evidence="5">Peptidase M20 dimerisation domain-containing protein</fullName>
    </recommendedName>
</protein>
<dbReference type="Proteomes" id="UP001212997">
    <property type="component" value="Unassembled WGS sequence"/>
</dbReference>
<dbReference type="AlphaFoldDB" id="A0AAD5VCL1"/>
<keyword evidence="7" id="KW-1185">Reference proteome</keyword>
<evidence type="ECO:0000256" key="1">
    <source>
        <dbReference type="ARBA" id="ARBA00006247"/>
    </source>
</evidence>
<dbReference type="GO" id="GO:0046872">
    <property type="term" value="F:metal ion binding"/>
    <property type="evidence" value="ECO:0007669"/>
    <property type="project" value="UniProtKB-KW"/>
</dbReference>
<dbReference type="Pfam" id="PF01546">
    <property type="entry name" value="Peptidase_M20"/>
    <property type="match status" value="1"/>
</dbReference>
<dbReference type="InterPro" id="IPR001261">
    <property type="entry name" value="ArgE/DapE_CS"/>
</dbReference>
<dbReference type="PANTHER" id="PTHR43270:SF4">
    <property type="entry name" value="CARNOSINE DIPEPTIDASE 2, ISOFORM A"/>
    <property type="match status" value="1"/>
</dbReference>
<dbReference type="Pfam" id="PF07687">
    <property type="entry name" value="M20_dimer"/>
    <property type="match status" value="1"/>
</dbReference>
<reference evidence="6" key="1">
    <citation type="submission" date="2022-07" db="EMBL/GenBank/DDBJ databases">
        <title>Genome Sequence of Physisporinus lineatus.</title>
        <authorList>
            <person name="Buettner E."/>
        </authorList>
    </citation>
    <scope>NUCLEOTIDE SEQUENCE</scope>
    <source>
        <strain evidence="6">VT162</strain>
    </source>
</reference>
<dbReference type="InterPro" id="IPR051458">
    <property type="entry name" value="Cyt/Met_Dipeptidase"/>
</dbReference>
<evidence type="ECO:0000313" key="7">
    <source>
        <dbReference type="Proteomes" id="UP001212997"/>
    </source>
</evidence>
<sequence>MVAPKAFLDFIDDHGKELIDRLKEAVAIPSVSGDPARREDVKRMAAWLLEQLGRFGVNAEAVPLGEQIVDGTPSDLDLPPILLGRIGADPKKPTVLIYGHYDVQPAQKSDGWTTEPFELHVDYSNDKMTGRGTTDDKGPVLGWVNVLEAHHALGIELPVNLRFCFEGMEESGCEGLDALVAEEAAKGDQGYFDNVDCICISDTCWLNTNTPGLTYGLRGVAYFHVTISGPGADLHSGFGGSVFEPMTDLIALMSKLVTSDARILIPGIYDGVKPASEEEIELYNKIDFSVADVEQAAGGKIAISDDKATVLMGRMRNPSLSLHGIVGASSGVETKTVIPARVTGKFSLRLVPPQTPEDVKIKVETYLRSEFAKLNTKNTLESIRMEGGSAWVEDYKHYNYEAAKNATEVSRLEHSLVGRLPTHFGGPFASPTSSLQEIWLKTPDFFREGGSIPVTLTFAEKLGKNIVLLPMGRGDDGAHSTNEKVNISNYLQGSKLLGAYLYEVAKLAPKT</sequence>
<proteinExistence type="inferred from homology"/>
<evidence type="ECO:0000256" key="3">
    <source>
        <dbReference type="ARBA" id="ARBA00022723"/>
    </source>
</evidence>
<evidence type="ECO:0000256" key="4">
    <source>
        <dbReference type="ARBA" id="ARBA00022801"/>
    </source>
</evidence>
<dbReference type="SUPFAM" id="SSF53187">
    <property type="entry name" value="Zn-dependent exopeptidases"/>
    <property type="match status" value="1"/>
</dbReference>
<dbReference type="Gene3D" id="3.40.630.10">
    <property type="entry name" value="Zn peptidases"/>
    <property type="match status" value="1"/>
</dbReference>
<dbReference type="EMBL" id="JANAWD010000004">
    <property type="protein sequence ID" value="KAJ3492028.1"/>
    <property type="molecule type" value="Genomic_DNA"/>
</dbReference>
<name>A0AAD5VCL1_9APHY</name>
<feature type="domain" description="Peptidase M20 dimerisation" evidence="5">
    <location>
        <begin position="215"/>
        <end position="372"/>
    </location>
</feature>